<keyword evidence="5" id="KW-0067">ATP-binding</keyword>
<evidence type="ECO:0000256" key="2">
    <source>
        <dbReference type="ARBA" id="ARBA00013067"/>
    </source>
</evidence>
<dbReference type="GO" id="GO:0003873">
    <property type="term" value="F:6-phosphofructo-2-kinase activity"/>
    <property type="evidence" value="ECO:0007669"/>
    <property type="project" value="InterPro"/>
</dbReference>
<dbReference type="GO" id="GO:0006000">
    <property type="term" value="P:fructose metabolic process"/>
    <property type="evidence" value="ECO:0007669"/>
    <property type="project" value="InterPro"/>
</dbReference>
<evidence type="ECO:0000313" key="9">
    <source>
        <dbReference type="EMBL" id="RAR16372.1"/>
    </source>
</evidence>
<comment type="similarity">
    <text evidence="1">In the C-terminal section; belongs to the phosphoglycerate mutase family.</text>
</comment>
<feature type="compositionally biased region" description="Basic and acidic residues" evidence="7">
    <location>
        <begin position="570"/>
        <end position="600"/>
    </location>
</feature>
<evidence type="ECO:0000313" key="10">
    <source>
        <dbReference type="Proteomes" id="UP000249619"/>
    </source>
</evidence>
<dbReference type="FunFam" id="3.40.50.300:FF:000644">
    <property type="entry name" value="GpmB, Fructose-2,6-bisphosphatase"/>
    <property type="match status" value="1"/>
</dbReference>
<organism evidence="9 10">
    <name type="scientific">Stemphylium lycopersici</name>
    <name type="common">Tomato gray leaf spot disease fungus</name>
    <name type="synonym">Thyrospora lycopersici</name>
    <dbReference type="NCBI Taxonomy" id="183478"/>
    <lineage>
        <taxon>Eukaryota</taxon>
        <taxon>Fungi</taxon>
        <taxon>Dikarya</taxon>
        <taxon>Ascomycota</taxon>
        <taxon>Pezizomycotina</taxon>
        <taxon>Dothideomycetes</taxon>
        <taxon>Pleosporomycetidae</taxon>
        <taxon>Pleosporales</taxon>
        <taxon>Pleosporineae</taxon>
        <taxon>Pleosporaceae</taxon>
        <taxon>Stemphylium</taxon>
    </lineage>
</organism>
<dbReference type="STRING" id="183478.A0A364NGI7"/>
<evidence type="ECO:0000256" key="4">
    <source>
        <dbReference type="ARBA" id="ARBA00022801"/>
    </source>
</evidence>
<dbReference type="GO" id="GO:0004331">
    <property type="term" value="F:fructose-2,6-bisphosphate 2-phosphatase activity"/>
    <property type="evidence" value="ECO:0007669"/>
    <property type="project" value="UniProtKB-EC"/>
</dbReference>
<keyword evidence="9" id="KW-0808">Transferase</keyword>
<dbReference type="InterPro" id="IPR029033">
    <property type="entry name" value="His_PPase_superfam"/>
</dbReference>
<keyword evidence="4 9" id="KW-0378">Hydrolase</keyword>
<dbReference type="FunFam" id="3.40.50.1240:FF:000005">
    <property type="entry name" value="GpmB, Fructose-2,6-bisphosphatase"/>
    <property type="match status" value="1"/>
</dbReference>
<evidence type="ECO:0000259" key="8">
    <source>
        <dbReference type="Pfam" id="PF01591"/>
    </source>
</evidence>
<dbReference type="GO" id="GO:0005829">
    <property type="term" value="C:cytosol"/>
    <property type="evidence" value="ECO:0007669"/>
    <property type="project" value="TreeGrafter"/>
</dbReference>
<dbReference type="InterPro" id="IPR013079">
    <property type="entry name" value="6Phosfructo_kin"/>
</dbReference>
<evidence type="ECO:0000256" key="1">
    <source>
        <dbReference type="ARBA" id="ARBA00008408"/>
    </source>
</evidence>
<evidence type="ECO:0000256" key="6">
    <source>
        <dbReference type="PIRSR" id="PIRSR613078-2"/>
    </source>
</evidence>
<dbReference type="InterPro" id="IPR003094">
    <property type="entry name" value="6Pfruct_kin"/>
</dbReference>
<feature type="region of interest" description="Disordered" evidence="7">
    <location>
        <begin position="678"/>
        <end position="721"/>
    </location>
</feature>
<dbReference type="GO" id="GO:0005524">
    <property type="term" value="F:ATP binding"/>
    <property type="evidence" value="ECO:0007669"/>
    <property type="project" value="UniProtKB-KW"/>
</dbReference>
<dbReference type="PROSITE" id="PS00175">
    <property type="entry name" value="PG_MUTASE"/>
    <property type="match status" value="1"/>
</dbReference>
<reference evidence="10" key="1">
    <citation type="submission" date="2018-05" db="EMBL/GenBank/DDBJ databases">
        <title>Draft genome sequence of Stemphylium lycopersici strain CIDEFI 213.</title>
        <authorList>
            <person name="Medina R."/>
            <person name="Franco M.E.E."/>
            <person name="Lucentini C.G."/>
            <person name="Saparrat M.C.N."/>
            <person name="Balatti P.A."/>
        </authorList>
    </citation>
    <scope>NUCLEOTIDE SEQUENCE [LARGE SCALE GENOMIC DNA]</scope>
    <source>
        <strain evidence="10">CIDEFI 213</strain>
    </source>
</reference>
<dbReference type="Pfam" id="PF00300">
    <property type="entry name" value="His_Phos_1"/>
    <property type="match status" value="1"/>
</dbReference>
<feature type="region of interest" description="Disordered" evidence="7">
    <location>
        <begin position="442"/>
        <end position="479"/>
    </location>
</feature>
<keyword evidence="10" id="KW-1185">Reference proteome</keyword>
<dbReference type="SUPFAM" id="SSF53254">
    <property type="entry name" value="Phosphoglycerate mutase-like"/>
    <property type="match status" value="1"/>
</dbReference>
<dbReference type="PANTHER" id="PTHR10606:SF44">
    <property type="entry name" value="6-PHOSPHOFRUCTO 2-KINASE_FRUCTOSE 2,6-BISPHOSPHATASE LONG FORM"/>
    <property type="match status" value="1"/>
</dbReference>
<dbReference type="SMART" id="SM00855">
    <property type="entry name" value="PGAM"/>
    <property type="match status" value="1"/>
</dbReference>
<feature type="domain" description="6-phosphofructo-2-kinase" evidence="8">
    <location>
        <begin position="33"/>
        <end position="250"/>
    </location>
</feature>
<dbReference type="EMBL" id="QGDH01000003">
    <property type="protein sequence ID" value="RAR16372.1"/>
    <property type="molecule type" value="Genomic_DNA"/>
</dbReference>
<feature type="compositionally biased region" description="Basic and acidic residues" evidence="7">
    <location>
        <begin position="700"/>
        <end position="710"/>
    </location>
</feature>
<keyword evidence="3" id="KW-0547">Nucleotide-binding</keyword>
<feature type="region of interest" description="Disordered" evidence="7">
    <location>
        <begin position="518"/>
        <end position="621"/>
    </location>
</feature>
<evidence type="ECO:0000256" key="3">
    <source>
        <dbReference type="ARBA" id="ARBA00022741"/>
    </source>
</evidence>
<dbReference type="SUPFAM" id="SSF52540">
    <property type="entry name" value="P-loop containing nucleoside triphosphate hydrolases"/>
    <property type="match status" value="1"/>
</dbReference>
<dbReference type="PRINTS" id="PR00991">
    <property type="entry name" value="6PFRUCTKNASE"/>
</dbReference>
<dbReference type="InterPro" id="IPR001345">
    <property type="entry name" value="PG/BPGM_mutase_AS"/>
</dbReference>
<evidence type="ECO:0000256" key="5">
    <source>
        <dbReference type="ARBA" id="ARBA00022840"/>
    </source>
</evidence>
<dbReference type="OrthoDB" id="267323at2759"/>
<dbReference type="Pfam" id="PF01591">
    <property type="entry name" value="6PF2K"/>
    <property type="match status" value="1"/>
</dbReference>
<sequence>MTESNGLYAPNMRAVPAGEFVRPSKKTNGAGVQAEDTRICVVMVGLPARGKSLIAQKEYDAVVRYLHWLSIKSKTFNVGQYRRTATPNPSAEFFDTSNPEGERLRKAAAEAAVNDMCKWFSEGKGLVAILDATNSTKSRRRWIQERCAADNIETLFVESKCDDEELIMSNILEVKTTSPDYVGQDPEEAAADFRNRIRNYEKVYQTIDEDERDLTYVKLIDVGKQVIINQIQDYLQSRVVYYLMNLHIKPRSIWLSRHGESEYNLTGQIGGDANLSERGDAYAHALPGLVAKSVGDGRQLTVWTSTLKRTIQTARFLTFEKLEWKALDELDSGVCDGLTYAQIEQKFPEDFKQRDEDKYNYRYLGGESYRDVVIRLEPIIMELERSENILIVTHQAILRCIYAYFMNVPQEQSPWMEVPLHTLIKLTPKAYSTQEERLKADIPAVSTWRASPADNDAPPRDTHPPPTPTSTPKPASPQLRATLPERRVASVNSNATMPPLPPPNTAYPQHQQQPTYFNTVLNNTNSPSHNSGSAGIGAQHAPPSPHTAPAPASASGGTITAGSPSQAARYRMDREREREREREEKEDEEMRRSLQARGKDYNVGGKRRSMGNGKEYDWEQRQQRDEAATILESEEMLLWIAASRNESVPQTRAHYRNILLGLSHHEAANVAWNDEWEVPQQRDGVQGPALGSPGRSSGGRGKEKERDIARMRKRVSSGQGV</sequence>
<protein>
    <recommendedName>
        <fullName evidence="2">fructose-2,6-bisphosphate 2-phosphatase</fullName>
        <ecNumber evidence="2">3.1.3.46</ecNumber>
    </recommendedName>
</protein>
<accession>A0A364NGI7</accession>
<dbReference type="Gene3D" id="3.40.50.300">
    <property type="entry name" value="P-loop containing nucleotide triphosphate hydrolases"/>
    <property type="match status" value="1"/>
</dbReference>
<feature type="binding site" evidence="6">
    <location>
        <begin position="257"/>
        <end position="264"/>
    </location>
    <ligand>
        <name>substrate</name>
    </ligand>
</feature>
<feature type="compositionally biased region" description="Pro residues" evidence="7">
    <location>
        <begin position="464"/>
        <end position="475"/>
    </location>
</feature>
<proteinExistence type="inferred from homology"/>
<dbReference type="InterPro" id="IPR013078">
    <property type="entry name" value="His_Pase_superF_clade-1"/>
</dbReference>
<dbReference type="InterPro" id="IPR027417">
    <property type="entry name" value="P-loop_NTPase"/>
</dbReference>
<feature type="compositionally biased region" description="Low complexity" evidence="7">
    <location>
        <begin position="549"/>
        <end position="558"/>
    </location>
</feature>
<dbReference type="GO" id="GO:0006003">
    <property type="term" value="P:fructose 2,6-bisphosphate metabolic process"/>
    <property type="evidence" value="ECO:0007669"/>
    <property type="project" value="InterPro"/>
</dbReference>
<gene>
    <name evidence="9" type="ORF">DDE83_000245</name>
</gene>
<feature type="binding site" evidence="6">
    <location>
        <position position="309"/>
    </location>
    <ligand>
        <name>substrate</name>
    </ligand>
</feature>
<dbReference type="Proteomes" id="UP000249619">
    <property type="component" value="Unassembled WGS sequence"/>
</dbReference>
<dbReference type="Gene3D" id="3.40.50.1240">
    <property type="entry name" value="Phosphoglycerate mutase-like"/>
    <property type="match status" value="1"/>
</dbReference>
<feature type="compositionally biased region" description="Polar residues" evidence="7">
    <location>
        <begin position="518"/>
        <end position="533"/>
    </location>
</feature>
<dbReference type="AlphaFoldDB" id="A0A364NGI7"/>
<dbReference type="PANTHER" id="PTHR10606">
    <property type="entry name" value="6-PHOSPHOFRUCTO-2-KINASE/FRUCTOSE-2,6-BISPHOSPHATASE"/>
    <property type="match status" value="1"/>
</dbReference>
<dbReference type="EC" id="3.1.3.46" evidence="2"/>
<evidence type="ECO:0000256" key="7">
    <source>
        <dbReference type="SAM" id="MobiDB-lite"/>
    </source>
</evidence>
<name>A0A364NGI7_STELY</name>
<dbReference type="CDD" id="cd07067">
    <property type="entry name" value="HP_PGM_like"/>
    <property type="match status" value="1"/>
</dbReference>
<comment type="caution">
    <text evidence="9">The sequence shown here is derived from an EMBL/GenBank/DDBJ whole genome shotgun (WGS) entry which is preliminary data.</text>
</comment>